<keyword evidence="8" id="KW-1185">Reference proteome</keyword>
<dbReference type="PRINTS" id="PR00773">
    <property type="entry name" value="GRPEPROTEIN"/>
</dbReference>
<comment type="function">
    <text evidence="4">Essential component of the PAM complex, a complex required for the translocation of transit peptide-containing proteins from the inner membrane into the mitochondrial matrix in an ATP-dependent manner.</text>
</comment>
<gene>
    <name evidence="7" type="ORF">CONCODRAFT_47885</name>
</gene>
<dbReference type="GO" id="GO:0042803">
    <property type="term" value="F:protein homodimerization activity"/>
    <property type="evidence" value="ECO:0007669"/>
    <property type="project" value="InterPro"/>
</dbReference>
<keyword evidence="3 4" id="KW-0143">Chaperone</keyword>
<protein>
    <recommendedName>
        <fullName evidence="4">GrpE protein homolog</fullName>
    </recommendedName>
</protein>
<dbReference type="Gene3D" id="3.90.20.20">
    <property type="match status" value="1"/>
</dbReference>
<dbReference type="OMA" id="PHRHQAI"/>
<dbReference type="Gene3D" id="2.30.22.10">
    <property type="entry name" value="Head domain of nucleotide exchange factor GrpE"/>
    <property type="match status" value="1"/>
</dbReference>
<dbReference type="GO" id="GO:0001405">
    <property type="term" value="C:PAM complex, Tim23 associated import motor"/>
    <property type="evidence" value="ECO:0007669"/>
    <property type="project" value="EnsemblFungi"/>
</dbReference>
<dbReference type="GO" id="GO:0042026">
    <property type="term" value="P:protein refolding"/>
    <property type="evidence" value="ECO:0007669"/>
    <property type="project" value="EnsemblFungi"/>
</dbReference>
<dbReference type="Pfam" id="PF01025">
    <property type="entry name" value="GrpE"/>
    <property type="match status" value="1"/>
</dbReference>
<dbReference type="InterPro" id="IPR000740">
    <property type="entry name" value="GrpE"/>
</dbReference>
<dbReference type="PANTHER" id="PTHR21237">
    <property type="entry name" value="GRPE PROTEIN"/>
    <property type="match status" value="1"/>
</dbReference>
<feature type="region of interest" description="Disordered" evidence="6">
    <location>
        <begin position="40"/>
        <end position="61"/>
    </location>
</feature>
<dbReference type="OrthoDB" id="201635at2759"/>
<dbReference type="CDD" id="cd00446">
    <property type="entry name" value="GrpE"/>
    <property type="match status" value="1"/>
</dbReference>
<evidence type="ECO:0000256" key="6">
    <source>
        <dbReference type="SAM" id="MobiDB-lite"/>
    </source>
</evidence>
<comment type="subcellular location">
    <subcellularLocation>
        <location evidence="1 4">Mitochondrion matrix</location>
    </subcellularLocation>
</comment>
<keyword evidence="4" id="KW-0496">Mitochondrion</keyword>
<evidence type="ECO:0000256" key="2">
    <source>
        <dbReference type="ARBA" id="ARBA00009054"/>
    </source>
</evidence>
<evidence type="ECO:0000256" key="3">
    <source>
        <dbReference type="ARBA" id="ARBA00023186"/>
    </source>
</evidence>
<name>A0A137PB65_CONC2</name>
<dbReference type="InterPro" id="IPR013805">
    <property type="entry name" value="GrpE_CC"/>
</dbReference>
<dbReference type="SUPFAM" id="SSF58014">
    <property type="entry name" value="Coiled-coil domain of nucleotide exchange factor GrpE"/>
    <property type="match status" value="1"/>
</dbReference>
<sequence length="223" mass="24995">MNTIARLAYRSSSTIIRNNTRALQAFKPVAVSARYYSAETKDGEAKTEAKPEESKEVDATAELKKQLAEKEEKLSKIQDGYLRALADMENLRQRTQKEKEQASQFAIQKFVKDLVDTVDILGLALKATPEAKCNDKENHKELADLYSGVSMTQTELLKTLKRHGVEQINPIDQEFDPNQHQALYQAPIPGKEANFVFAVEKIGYTLNGRVIRPAQVGVVQSTN</sequence>
<evidence type="ECO:0000256" key="1">
    <source>
        <dbReference type="ARBA" id="ARBA00004305"/>
    </source>
</evidence>
<comment type="similarity">
    <text evidence="2 5">Belongs to the GrpE family.</text>
</comment>
<dbReference type="GO" id="GO:0051087">
    <property type="term" value="F:protein-folding chaperone binding"/>
    <property type="evidence" value="ECO:0007669"/>
    <property type="project" value="InterPro"/>
</dbReference>
<dbReference type="InterPro" id="IPR009012">
    <property type="entry name" value="GrpE_head"/>
</dbReference>
<evidence type="ECO:0000313" key="7">
    <source>
        <dbReference type="EMBL" id="KXN72245.1"/>
    </source>
</evidence>
<dbReference type="GO" id="GO:0051082">
    <property type="term" value="F:unfolded protein binding"/>
    <property type="evidence" value="ECO:0007669"/>
    <property type="project" value="TreeGrafter"/>
</dbReference>
<evidence type="ECO:0000256" key="4">
    <source>
        <dbReference type="RuleBase" id="RU000640"/>
    </source>
</evidence>
<dbReference type="EMBL" id="KQ964457">
    <property type="protein sequence ID" value="KXN72245.1"/>
    <property type="molecule type" value="Genomic_DNA"/>
</dbReference>
<dbReference type="SUPFAM" id="SSF51064">
    <property type="entry name" value="Head domain of nucleotide exchange factor GrpE"/>
    <property type="match status" value="1"/>
</dbReference>
<dbReference type="GO" id="GO:0030150">
    <property type="term" value="P:protein import into mitochondrial matrix"/>
    <property type="evidence" value="ECO:0007669"/>
    <property type="project" value="EnsemblFungi"/>
</dbReference>
<dbReference type="HAMAP" id="MF_01151">
    <property type="entry name" value="GrpE"/>
    <property type="match status" value="1"/>
</dbReference>
<reference evidence="7 8" key="1">
    <citation type="journal article" date="2015" name="Genome Biol. Evol.">
        <title>Phylogenomic analyses indicate that early fungi evolved digesting cell walls of algal ancestors of land plants.</title>
        <authorList>
            <person name="Chang Y."/>
            <person name="Wang S."/>
            <person name="Sekimoto S."/>
            <person name="Aerts A.L."/>
            <person name="Choi C."/>
            <person name="Clum A."/>
            <person name="LaButti K.M."/>
            <person name="Lindquist E.A."/>
            <person name="Yee Ngan C."/>
            <person name="Ohm R.A."/>
            <person name="Salamov A.A."/>
            <person name="Grigoriev I.V."/>
            <person name="Spatafora J.W."/>
            <person name="Berbee M.L."/>
        </authorList>
    </citation>
    <scope>NUCLEOTIDE SEQUENCE [LARGE SCALE GENOMIC DNA]</scope>
    <source>
        <strain evidence="7 8">NRRL 28638</strain>
    </source>
</reference>
<dbReference type="Proteomes" id="UP000070444">
    <property type="component" value="Unassembled WGS sequence"/>
</dbReference>
<dbReference type="GO" id="GO:0000774">
    <property type="term" value="F:adenyl-nucleotide exchange factor activity"/>
    <property type="evidence" value="ECO:0007669"/>
    <property type="project" value="EnsemblFungi"/>
</dbReference>
<dbReference type="FunFam" id="2.30.22.10:FF:000002">
    <property type="entry name" value="GrpE protein homolog"/>
    <property type="match status" value="1"/>
</dbReference>
<dbReference type="AlphaFoldDB" id="A0A137PB65"/>
<dbReference type="PANTHER" id="PTHR21237:SF23">
    <property type="entry name" value="GRPE PROTEIN HOMOLOG, MITOCHONDRIAL"/>
    <property type="match status" value="1"/>
</dbReference>
<proteinExistence type="inferred from homology"/>
<accession>A0A137PB65</accession>
<evidence type="ECO:0000313" key="8">
    <source>
        <dbReference type="Proteomes" id="UP000070444"/>
    </source>
</evidence>
<organism evidence="7 8">
    <name type="scientific">Conidiobolus coronatus (strain ATCC 28846 / CBS 209.66 / NRRL 28638)</name>
    <name type="common">Delacroixia coronata</name>
    <dbReference type="NCBI Taxonomy" id="796925"/>
    <lineage>
        <taxon>Eukaryota</taxon>
        <taxon>Fungi</taxon>
        <taxon>Fungi incertae sedis</taxon>
        <taxon>Zoopagomycota</taxon>
        <taxon>Entomophthoromycotina</taxon>
        <taxon>Entomophthoromycetes</taxon>
        <taxon>Entomophthorales</taxon>
        <taxon>Ancylistaceae</taxon>
        <taxon>Conidiobolus</taxon>
    </lineage>
</organism>
<evidence type="ECO:0000256" key="5">
    <source>
        <dbReference type="RuleBase" id="RU004478"/>
    </source>
</evidence>
<dbReference type="PROSITE" id="PS01071">
    <property type="entry name" value="GRPE"/>
    <property type="match status" value="1"/>
</dbReference>
<dbReference type="STRING" id="796925.A0A137PB65"/>